<dbReference type="PROSITE" id="PS52016">
    <property type="entry name" value="TONB_DEPENDENT_REC_3"/>
    <property type="match status" value="1"/>
</dbReference>
<evidence type="ECO:0000259" key="2">
    <source>
        <dbReference type="Pfam" id="PF07715"/>
    </source>
</evidence>
<comment type="similarity">
    <text evidence="1">Belongs to the TonB-dependent receptor family.</text>
</comment>
<keyword evidence="1" id="KW-1134">Transmembrane beta strand</keyword>
<evidence type="ECO:0000313" key="3">
    <source>
        <dbReference type="EMBL" id="GAA4414224.1"/>
    </source>
</evidence>
<proteinExistence type="inferred from homology"/>
<sequence>MNVRFWIPGLLAWLSVSVLLGQTPVTTLSGQISDAKTGLPLPFATVYLNNTSKGTLADSNGVYRLTNVPLGSQELVASVLGYKTGRQALRLTDTSPRRVNLRLEPTDQMLATVTVKARRSKEWLRQFRILSRELLGNRPEARKCRILNPEVLSFREENGHLLATAVEPLVIVNEALGYRLYYNLLHFDYYRYHLLFAGTTRFEELTATNPRQPAQWQAGRMKAYRGSLQHLLANLLTGTHEQAGYQVYQAPLLVTTSTQTLPLVSREARQYIDSQRALTLFSPGELPFERRLGSEQPLEVYYNRVYTSNSPYRDSPYAYSLLILPKGLVGLNTNGCITQGNGLDVRGYLSNDRLATLLPADWNPIEEEGLTPVAITAGRILRADAGLDSLSTLRRRHARRTPPLVYVQTDKALYSTGDQLWLSAYVLDAARQLPIAGRDGTLQVELVAPSGRPVYHQWLPLTDGRVATGFRLSDTLQAGTYRLRAYTALNQPAEGPTFEKTFILFNTIRPSAPSRPINPKPSLPATTVALAADSPDMQFLPEGGRWLMEVPGRLGIKVLQPNGRGLSVSGRIVDQHGNEAARFRTNDLGMGQVVLTPRAGHRYAAVLDEPVGQSTQTVPLPVPEAEGWLLTVDAVSDSSQLTVTIKATGRYSRLPVYVTLQSREQLVYRQKWQLTKGEAQFALSTVALPPGVCRLTLWDSAYQPRAERLVFVPDHTPSVQMRVSTAKPRFDPQEPIAIGLQFRDAEGYPVSGFWSAAVTDAEQVPADTNGSDMRTHLLLTSGLRGHVESPAYYMEPDRLGDLDNLLLTQGWRRLPAPEPADSSSGWLLSGRVLDSRGRPLAGESVMLQFQSKELKVLRSLTTGLQGDFSLNGLLLPDTVQVRAVVPRVKNAVVRFDRPGNRFPAAPLPPPDWEALAPWRALGMLRQATFPALYRDSTARTLAEVIVRAAKPVDKRPIEVERASLHTQADGVLVVEDNGIAMRTATMKELLDMVPGIKSLSRGITSGDNTPLYIVDGIYANYETVDLLDPRMVQRIEILKNAGTAAIYGVRAANGIIAIYTLKGKRTEELTASLGPATTLMGLSTPQTYYTPKYLPAGETAHADRRDVLYWKPLGTMDANGLANLVFPLSDTAKRLRIVVQGLTSEGVPLVFSWELPVR</sequence>
<comment type="caution">
    <text evidence="3">The sequence shown here is derived from an EMBL/GenBank/DDBJ whole genome shotgun (WGS) entry which is preliminary data.</text>
</comment>
<feature type="domain" description="TonB-dependent receptor plug" evidence="2">
    <location>
        <begin position="1000"/>
        <end position="1055"/>
    </location>
</feature>
<keyword evidence="1" id="KW-0812">Transmembrane</keyword>
<protein>
    <recommendedName>
        <fullName evidence="2">TonB-dependent receptor plug domain-containing protein</fullName>
    </recommendedName>
</protein>
<reference evidence="4" key="1">
    <citation type="journal article" date="2019" name="Int. J. Syst. Evol. Microbiol.">
        <title>The Global Catalogue of Microorganisms (GCM) 10K type strain sequencing project: providing services to taxonomists for standard genome sequencing and annotation.</title>
        <authorList>
            <consortium name="The Broad Institute Genomics Platform"/>
            <consortium name="The Broad Institute Genome Sequencing Center for Infectious Disease"/>
            <person name="Wu L."/>
            <person name="Ma J."/>
        </authorList>
    </citation>
    <scope>NUCLEOTIDE SEQUENCE [LARGE SCALE GENOMIC DNA]</scope>
    <source>
        <strain evidence="4">JCM 17925</strain>
    </source>
</reference>
<comment type="subcellular location">
    <subcellularLocation>
        <location evidence="1">Cell outer membrane</location>
        <topology evidence="1">Multi-pass membrane protein</topology>
    </subcellularLocation>
</comment>
<dbReference type="EMBL" id="BAABHB010000011">
    <property type="protein sequence ID" value="GAA4414224.1"/>
    <property type="molecule type" value="Genomic_DNA"/>
</dbReference>
<dbReference type="InterPro" id="IPR037066">
    <property type="entry name" value="Plug_dom_sf"/>
</dbReference>
<dbReference type="SUPFAM" id="SSF56935">
    <property type="entry name" value="Porins"/>
    <property type="match status" value="1"/>
</dbReference>
<dbReference type="InterPro" id="IPR012910">
    <property type="entry name" value="Plug_dom"/>
</dbReference>
<evidence type="ECO:0000313" key="4">
    <source>
        <dbReference type="Proteomes" id="UP001500936"/>
    </source>
</evidence>
<organism evidence="3 4">
    <name type="scientific">Nibrella viscosa</name>
    <dbReference type="NCBI Taxonomy" id="1084524"/>
    <lineage>
        <taxon>Bacteria</taxon>
        <taxon>Pseudomonadati</taxon>
        <taxon>Bacteroidota</taxon>
        <taxon>Cytophagia</taxon>
        <taxon>Cytophagales</taxon>
        <taxon>Spirosomataceae</taxon>
        <taxon>Nibrella</taxon>
    </lineage>
</organism>
<dbReference type="RefSeq" id="WP_345270095.1">
    <property type="nucleotide sequence ID" value="NZ_BAABHB010000011.1"/>
</dbReference>
<keyword evidence="4" id="KW-1185">Reference proteome</keyword>
<dbReference type="InterPro" id="IPR008969">
    <property type="entry name" value="CarboxyPept-like_regulatory"/>
</dbReference>
<accession>A0ABP8KRC7</accession>
<dbReference type="Proteomes" id="UP001500936">
    <property type="component" value="Unassembled WGS sequence"/>
</dbReference>
<keyword evidence="1" id="KW-0813">Transport</keyword>
<dbReference type="InterPro" id="IPR039426">
    <property type="entry name" value="TonB-dep_rcpt-like"/>
</dbReference>
<dbReference type="Gene3D" id="2.60.40.1120">
    <property type="entry name" value="Carboxypeptidase-like, regulatory domain"/>
    <property type="match status" value="1"/>
</dbReference>
<dbReference type="SUPFAM" id="SSF49464">
    <property type="entry name" value="Carboxypeptidase regulatory domain-like"/>
    <property type="match status" value="2"/>
</dbReference>
<keyword evidence="1" id="KW-0998">Cell outer membrane</keyword>
<dbReference type="Gene3D" id="2.60.40.1930">
    <property type="match status" value="1"/>
</dbReference>
<evidence type="ECO:0000256" key="1">
    <source>
        <dbReference type="PROSITE-ProRule" id="PRU01360"/>
    </source>
</evidence>
<gene>
    <name evidence="3" type="ORF">GCM10023187_43390</name>
</gene>
<name>A0ABP8KRC7_9BACT</name>
<keyword evidence="1" id="KW-0472">Membrane</keyword>
<dbReference type="Pfam" id="PF13715">
    <property type="entry name" value="CarbopepD_reg_2"/>
    <property type="match status" value="1"/>
</dbReference>
<dbReference type="Pfam" id="PF07715">
    <property type="entry name" value="Plug"/>
    <property type="match status" value="1"/>
</dbReference>
<dbReference type="Gene3D" id="2.170.130.10">
    <property type="entry name" value="TonB-dependent receptor, plug domain"/>
    <property type="match status" value="1"/>
</dbReference>